<dbReference type="Pfam" id="PF17053">
    <property type="entry name" value="GEP5"/>
    <property type="match status" value="1"/>
</dbReference>
<accession>H8X0T6</accession>
<dbReference type="eggNOG" id="ENOG502T4P5">
    <property type="taxonomic scope" value="Eukaryota"/>
</dbReference>
<evidence type="ECO:0000256" key="5">
    <source>
        <dbReference type="ARBA" id="ARBA00025061"/>
    </source>
</evidence>
<dbReference type="KEGG" id="cot:CORT_0B02600"/>
<comment type="similarity">
    <text evidence="2 6">Belongs to the GEP5 family.</text>
</comment>
<dbReference type="EMBL" id="HE681720">
    <property type="protein sequence ID" value="CCG21975.1"/>
    <property type="molecule type" value="Genomic_DNA"/>
</dbReference>
<sequence length="286" mass="34164">MAQSYKLLQRQLRRLPLPRGIILDGSKVLKQHYQLGKSKRFELLFHRILDQEQYKKINEILDAIYKVEKPQWYSELINIPYMKVKGHWPTIHLIDVLTENAKTKDTYYDKLAKPFSVVQSLNLKSKISQVPLPLMKKYSQQVNPVLNIIKEVQKAYTFIMSQRTFEITKHPFEVFYYPSKLGTPEHPVGIDSLLRKKVSHVKNILETFQPISKEELEKLMKSRGKINPNFFRHLQRKRTEQTTSYQVKKLIIKEKVLSEEQLQDIIRKYLRQQYYLENTNYKLNQL</sequence>
<dbReference type="HOGENOM" id="CLU_1194747_0_0_1"/>
<evidence type="ECO:0000313" key="8">
    <source>
        <dbReference type="Proteomes" id="UP000005018"/>
    </source>
</evidence>
<evidence type="ECO:0000256" key="2">
    <source>
        <dbReference type="ARBA" id="ARBA00008036"/>
    </source>
</evidence>
<evidence type="ECO:0000256" key="3">
    <source>
        <dbReference type="ARBA" id="ARBA00018341"/>
    </source>
</evidence>
<keyword evidence="8" id="KW-1185">Reference proteome</keyword>
<comment type="subcellular location">
    <subcellularLocation>
        <location evidence="1 6">Mitochondrion</location>
    </subcellularLocation>
</comment>
<evidence type="ECO:0000313" key="7">
    <source>
        <dbReference type="EMBL" id="CCG21975.1"/>
    </source>
</evidence>
<gene>
    <name evidence="7" type="ORF">CORT_0B02600</name>
</gene>
<dbReference type="GO" id="GO:0005739">
    <property type="term" value="C:mitochondrion"/>
    <property type="evidence" value="ECO:0007669"/>
    <property type="project" value="UniProtKB-SubCell"/>
</dbReference>
<proteinExistence type="inferred from homology"/>
<dbReference type="InterPro" id="IPR031455">
    <property type="entry name" value="Gep5"/>
</dbReference>
<keyword evidence="4 6" id="KW-0496">Mitochondrion</keyword>
<dbReference type="AlphaFoldDB" id="H8X0T6"/>
<reference evidence="7 8" key="1">
    <citation type="journal article" date="2012" name="PLoS ONE">
        <title>Sequence and analysis of the genome of the pathogenic yeast Candida orthopsilosis.</title>
        <authorList>
            <person name="Riccombeni A."/>
            <person name="Vidanes G."/>
            <person name="Proux-Wera E."/>
            <person name="Wolfe K.H."/>
            <person name="Butler G."/>
        </authorList>
    </citation>
    <scope>NUCLEOTIDE SEQUENCE [LARGE SCALE GENOMIC DNA]</scope>
    <source>
        <strain evidence="7 8">Co 90-125</strain>
    </source>
</reference>
<name>H8X0T6_CANO9</name>
<evidence type="ECO:0000256" key="1">
    <source>
        <dbReference type="ARBA" id="ARBA00004173"/>
    </source>
</evidence>
<evidence type="ECO:0000256" key="6">
    <source>
        <dbReference type="RuleBase" id="RU363007"/>
    </source>
</evidence>
<evidence type="ECO:0000256" key="4">
    <source>
        <dbReference type="ARBA" id="ARBA00023128"/>
    </source>
</evidence>
<organism evidence="7 8">
    <name type="scientific">Candida orthopsilosis (strain 90-125)</name>
    <name type="common">Yeast</name>
    <dbReference type="NCBI Taxonomy" id="1136231"/>
    <lineage>
        <taxon>Eukaryota</taxon>
        <taxon>Fungi</taxon>
        <taxon>Dikarya</taxon>
        <taxon>Ascomycota</taxon>
        <taxon>Saccharomycotina</taxon>
        <taxon>Pichiomycetes</taxon>
        <taxon>Debaryomycetaceae</taxon>
        <taxon>Candida/Lodderomyces clade</taxon>
        <taxon>Candida</taxon>
    </lineage>
</organism>
<protein>
    <recommendedName>
        <fullName evidence="3 6">Genetic interactor of prohibitin 5, mitochondrial</fullName>
    </recommendedName>
</protein>
<dbReference type="RefSeq" id="XP_003867413.1">
    <property type="nucleotide sequence ID" value="XM_003867365.1"/>
</dbReference>
<comment type="function">
    <text evidence="5 6">Essential for respiratory growth and required for maintenance of mtDNA. Required for cell survival in the absence of prohibitins.</text>
</comment>
<dbReference type="OrthoDB" id="4018833at2759"/>
<dbReference type="GeneID" id="14538356"/>
<dbReference type="Proteomes" id="UP000005018">
    <property type="component" value="Chromosome 2"/>
</dbReference>